<protein>
    <submittedName>
        <fullName evidence="2">Methylthioribose-1-phosphate isomerase</fullName>
        <ecNumber evidence="2">5.3.1.23</ecNumber>
    </submittedName>
</protein>
<dbReference type="EC" id="5.3.1.23" evidence="2"/>
<evidence type="ECO:0000256" key="1">
    <source>
        <dbReference type="RuleBase" id="RU003814"/>
    </source>
</evidence>
<dbReference type="AlphaFoldDB" id="A0A4U9VGU5"/>
<dbReference type="Pfam" id="PF01008">
    <property type="entry name" value="IF-2B"/>
    <property type="match status" value="1"/>
</dbReference>
<reference evidence="2" key="1">
    <citation type="submission" date="2019-05" db="EMBL/GenBank/DDBJ databases">
        <authorList>
            <consortium name="Pathogen Informatics"/>
        </authorList>
    </citation>
    <scope>NUCLEOTIDE SEQUENCE [LARGE SCALE GENOMIC DNA]</scope>
    <source>
        <strain evidence="2">NCTC12965</strain>
    </source>
</reference>
<dbReference type="PANTHER" id="PTHR43475:SF1">
    <property type="entry name" value="METHYLTHIORIBOSE-1-PHOSPHATE ISOMERASE"/>
    <property type="match status" value="1"/>
</dbReference>
<dbReference type="EMBL" id="CABEEZ010000116">
    <property type="protein sequence ID" value="VTR46226.1"/>
    <property type="molecule type" value="Genomic_DNA"/>
</dbReference>
<organism evidence="2">
    <name type="scientific">Serratia fonticola</name>
    <dbReference type="NCBI Taxonomy" id="47917"/>
    <lineage>
        <taxon>Bacteria</taxon>
        <taxon>Pseudomonadati</taxon>
        <taxon>Pseudomonadota</taxon>
        <taxon>Gammaproteobacteria</taxon>
        <taxon>Enterobacterales</taxon>
        <taxon>Yersiniaceae</taxon>
        <taxon>Serratia</taxon>
    </lineage>
</organism>
<keyword evidence="2" id="KW-0413">Isomerase</keyword>
<dbReference type="InterPro" id="IPR000649">
    <property type="entry name" value="IF-2B-related"/>
</dbReference>
<evidence type="ECO:0000313" key="2">
    <source>
        <dbReference type="EMBL" id="VTR46226.1"/>
    </source>
</evidence>
<dbReference type="GO" id="GO:0046523">
    <property type="term" value="F:S-methyl-5-thioribose-1-phosphate isomerase activity"/>
    <property type="evidence" value="ECO:0007669"/>
    <property type="project" value="UniProtKB-EC"/>
</dbReference>
<name>A0A4U9VGU5_SERFO</name>
<dbReference type="InterPro" id="IPR037171">
    <property type="entry name" value="NagB/RpiA_transferase-like"/>
</dbReference>
<gene>
    <name evidence="2" type="primary">mtnA_2</name>
    <name evidence="2" type="ORF">NCTC12965_05340</name>
</gene>
<dbReference type="Gene3D" id="3.40.50.10470">
    <property type="entry name" value="Translation initiation factor eif-2b, domain 2"/>
    <property type="match status" value="1"/>
</dbReference>
<proteinExistence type="inferred from homology"/>
<comment type="similarity">
    <text evidence="1">Belongs to the eIF-2B alpha/beta/delta subunits family.</text>
</comment>
<dbReference type="InterPro" id="IPR042529">
    <property type="entry name" value="IF_2B-like_C"/>
</dbReference>
<dbReference type="SUPFAM" id="SSF100950">
    <property type="entry name" value="NagB/RpiA/CoA transferase-like"/>
    <property type="match status" value="1"/>
</dbReference>
<accession>A0A4U9VGU5</accession>
<sequence length="71" mass="7509">MPSGLGADRIAANGDVANIKSALTAWPVLAHYHRIPFYVAAPHTTHDPHCPDGAAIPIEQRAAEEVTGGQR</sequence>
<dbReference type="PANTHER" id="PTHR43475">
    <property type="entry name" value="METHYLTHIORIBOSE-1-PHOSPHATE ISOMERASE"/>
    <property type="match status" value="1"/>
</dbReference>
<dbReference type="GO" id="GO:0019509">
    <property type="term" value="P:L-methionine salvage from methylthioadenosine"/>
    <property type="evidence" value="ECO:0007669"/>
    <property type="project" value="TreeGrafter"/>
</dbReference>